<keyword evidence="2" id="KW-1185">Reference proteome</keyword>
<protein>
    <submittedName>
        <fullName evidence="1">Uncharacterized protein</fullName>
    </submittedName>
</protein>
<evidence type="ECO:0000313" key="1">
    <source>
        <dbReference type="EMBL" id="KAL1842592.1"/>
    </source>
</evidence>
<gene>
    <name evidence="1" type="ORF">VTJ49DRAFT_4772</name>
</gene>
<proteinExistence type="predicted"/>
<sequence length="134" mass="14675">MSSSGGFYKYRCKNFYTHNCPNWVYCNGHACSMCLAEGRDAAESEAPVHAPSHHPRGPNASSPYTEICVPQAIHGTIRYTIMEIVPADESSPGAYWILRQKALEPRLLPYSTVTTSATPRPIMTAVGVPGQLAY</sequence>
<accession>A0ABR3VL68</accession>
<evidence type="ECO:0000313" key="2">
    <source>
        <dbReference type="Proteomes" id="UP001583172"/>
    </source>
</evidence>
<dbReference type="EMBL" id="JAZGSY010000038">
    <property type="protein sequence ID" value="KAL1842592.1"/>
    <property type="molecule type" value="Genomic_DNA"/>
</dbReference>
<organism evidence="1 2">
    <name type="scientific">Humicola insolens</name>
    <name type="common">Soft-rot fungus</name>
    <dbReference type="NCBI Taxonomy" id="85995"/>
    <lineage>
        <taxon>Eukaryota</taxon>
        <taxon>Fungi</taxon>
        <taxon>Dikarya</taxon>
        <taxon>Ascomycota</taxon>
        <taxon>Pezizomycotina</taxon>
        <taxon>Sordariomycetes</taxon>
        <taxon>Sordariomycetidae</taxon>
        <taxon>Sordariales</taxon>
        <taxon>Chaetomiaceae</taxon>
        <taxon>Mycothermus</taxon>
    </lineage>
</organism>
<comment type="caution">
    <text evidence="1">The sequence shown here is derived from an EMBL/GenBank/DDBJ whole genome shotgun (WGS) entry which is preliminary data.</text>
</comment>
<dbReference type="Proteomes" id="UP001583172">
    <property type="component" value="Unassembled WGS sequence"/>
</dbReference>
<name>A0ABR3VL68_HUMIN</name>
<reference evidence="1 2" key="1">
    <citation type="journal article" date="2024" name="Commun. Biol.">
        <title>Comparative genomic analysis of thermophilic fungi reveals convergent evolutionary adaptations and gene losses.</title>
        <authorList>
            <person name="Steindorff A.S."/>
            <person name="Aguilar-Pontes M.V."/>
            <person name="Robinson A.J."/>
            <person name="Andreopoulos B."/>
            <person name="LaButti K."/>
            <person name="Kuo A."/>
            <person name="Mondo S."/>
            <person name="Riley R."/>
            <person name="Otillar R."/>
            <person name="Haridas S."/>
            <person name="Lipzen A."/>
            <person name="Grimwood J."/>
            <person name="Schmutz J."/>
            <person name="Clum A."/>
            <person name="Reid I.D."/>
            <person name="Moisan M.C."/>
            <person name="Butler G."/>
            <person name="Nguyen T.T.M."/>
            <person name="Dewar K."/>
            <person name="Conant G."/>
            <person name="Drula E."/>
            <person name="Henrissat B."/>
            <person name="Hansel C."/>
            <person name="Singer S."/>
            <person name="Hutchinson M.I."/>
            <person name="de Vries R.P."/>
            <person name="Natvig D.O."/>
            <person name="Powell A.J."/>
            <person name="Tsang A."/>
            <person name="Grigoriev I.V."/>
        </authorList>
    </citation>
    <scope>NUCLEOTIDE SEQUENCE [LARGE SCALE GENOMIC DNA]</scope>
    <source>
        <strain evidence="1 2">CBS 620.91</strain>
    </source>
</reference>